<keyword evidence="3" id="KW-1185">Reference proteome</keyword>
<dbReference type="AlphaFoldDB" id="A0A804KTP3"/>
<sequence length="70" mass="8266">MLVYPHNVFFTFHANTAYNPDIRSFCHYTAIIPRQIPLHHTHMNRPLIPQIVQQVRPSLPQHLPQQIDKS</sequence>
<name>A0A804KTP3_MUSAM</name>
<proteinExistence type="predicted"/>
<dbReference type="EnsemblPlants" id="Ma10_t07560.1">
    <property type="protein sequence ID" value="Ma10_p07560.1"/>
    <property type="gene ID" value="Ma10_g07560"/>
</dbReference>
<dbReference type="Proteomes" id="UP000012960">
    <property type="component" value="Unplaced"/>
</dbReference>
<protein>
    <submittedName>
        <fullName evidence="1">(wild Malaysian banana) hypothetical protein</fullName>
    </submittedName>
</protein>
<dbReference type="Gramene" id="Ma10_t07560.1">
    <property type="protein sequence ID" value="Ma10_p07560.1"/>
    <property type="gene ID" value="Ma10_g07560"/>
</dbReference>
<gene>
    <name evidence="1" type="ORF">GSMUA_310680.1</name>
</gene>
<dbReference type="EMBL" id="HG996476">
    <property type="protein sequence ID" value="CAG1852842.1"/>
    <property type="molecule type" value="Genomic_DNA"/>
</dbReference>
<reference evidence="2" key="2">
    <citation type="submission" date="2021-05" db="UniProtKB">
        <authorList>
            <consortium name="EnsemblPlants"/>
        </authorList>
    </citation>
    <scope>IDENTIFICATION</scope>
    <source>
        <strain evidence="2">subsp. malaccensis</strain>
    </source>
</reference>
<dbReference type="InParanoid" id="A0A804KTP3"/>
<organism evidence="2 3">
    <name type="scientific">Musa acuminata subsp. malaccensis</name>
    <name type="common">Wild banana</name>
    <name type="synonym">Musa malaccensis</name>
    <dbReference type="NCBI Taxonomy" id="214687"/>
    <lineage>
        <taxon>Eukaryota</taxon>
        <taxon>Viridiplantae</taxon>
        <taxon>Streptophyta</taxon>
        <taxon>Embryophyta</taxon>
        <taxon>Tracheophyta</taxon>
        <taxon>Spermatophyta</taxon>
        <taxon>Magnoliopsida</taxon>
        <taxon>Liliopsida</taxon>
        <taxon>Zingiberales</taxon>
        <taxon>Musaceae</taxon>
        <taxon>Musa</taxon>
    </lineage>
</organism>
<reference evidence="1" key="1">
    <citation type="submission" date="2021-03" db="EMBL/GenBank/DDBJ databases">
        <authorList>
            <consortium name="Genoscope - CEA"/>
            <person name="William W."/>
        </authorList>
    </citation>
    <scope>NUCLEOTIDE SEQUENCE</scope>
    <source>
        <strain evidence="1">Doubled-haploid Pahang</strain>
    </source>
</reference>
<evidence type="ECO:0000313" key="1">
    <source>
        <dbReference type="EMBL" id="CAG1852842.1"/>
    </source>
</evidence>
<evidence type="ECO:0000313" key="2">
    <source>
        <dbReference type="EnsemblPlants" id="Ma10_p07560.1"/>
    </source>
</evidence>
<accession>A0A804KTP3</accession>
<evidence type="ECO:0000313" key="3">
    <source>
        <dbReference type="Proteomes" id="UP000012960"/>
    </source>
</evidence>